<feature type="region of interest" description="Disordered" evidence="1">
    <location>
        <begin position="41"/>
        <end position="151"/>
    </location>
</feature>
<reference evidence="2" key="2">
    <citation type="submission" date="2022-01" db="EMBL/GenBank/DDBJ databases">
        <authorList>
            <person name="Hirooka S."/>
            <person name="Miyagishima S.Y."/>
        </authorList>
    </citation>
    <scope>NUCLEOTIDE SEQUENCE</scope>
    <source>
        <strain evidence="2">NBRC 102759</strain>
    </source>
</reference>
<dbReference type="SUPFAM" id="SSF57850">
    <property type="entry name" value="RING/U-box"/>
    <property type="match status" value="1"/>
</dbReference>
<dbReference type="PANTHER" id="PTHR31315">
    <property type="entry name" value="PROTEIN SIP5"/>
    <property type="match status" value="1"/>
</dbReference>
<dbReference type="GO" id="GO:0005737">
    <property type="term" value="C:cytoplasm"/>
    <property type="evidence" value="ECO:0007669"/>
    <property type="project" value="TreeGrafter"/>
</dbReference>
<proteinExistence type="predicted"/>
<accession>A0A9C7Q1F5</accession>
<comment type="caution">
    <text evidence="2">The sequence shown here is derived from an EMBL/GenBank/DDBJ whole genome shotgun (WGS) entry which is preliminary data.</text>
</comment>
<keyword evidence="3" id="KW-1185">Reference proteome</keyword>
<evidence type="ECO:0008006" key="4">
    <source>
        <dbReference type="Google" id="ProtNLM"/>
    </source>
</evidence>
<organism evidence="2 3">
    <name type="scientific">Galdieria partita</name>
    <dbReference type="NCBI Taxonomy" id="83374"/>
    <lineage>
        <taxon>Eukaryota</taxon>
        <taxon>Rhodophyta</taxon>
        <taxon>Bangiophyceae</taxon>
        <taxon>Galdieriales</taxon>
        <taxon>Galdieriaceae</taxon>
        <taxon>Galdieria</taxon>
    </lineage>
</organism>
<dbReference type="InterPro" id="IPR039301">
    <property type="entry name" value="Sip5/DA2"/>
</dbReference>
<feature type="compositionally biased region" description="Low complexity" evidence="1">
    <location>
        <begin position="47"/>
        <end position="64"/>
    </location>
</feature>
<evidence type="ECO:0000313" key="3">
    <source>
        <dbReference type="Proteomes" id="UP001061958"/>
    </source>
</evidence>
<feature type="compositionally biased region" description="Polar residues" evidence="1">
    <location>
        <begin position="65"/>
        <end position="94"/>
    </location>
</feature>
<evidence type="ECO:0000313" key="2">
    <source>
        <dbReference type="EMBL" id="GJQ14130.1"/>
    </source>
</evidence>
<protein>
    <recommendedName>
        <fullName evidence="4">RING-type domain-containing protein</fullName>
    </recommendedName>
</protein>
<sequence>MGNAGSSIWDVSPSRPLGEYFSEDGRRSSLQYWNNRVLVPRTHTETNHTTNRTHTQTSTVQTRNGSRPSSTSSRVTQQARTGSSHTRSNTSSADNTRRSTRTGNMNVSRRQSSSSQTTSGRRSNTRTSDETSNFNRMSNSSVQRNTYLGGQSVQNLVERKMLAPWENGKDEPRDSSREDCPICFAFYTFLNYTACCNKPICTNCFITMHKVRRRGTTSMCPFCNAEPMEIVFYGESTPQRLMEEALRDSVSRQVNQLIIEISIIQKSWEEQPEIIDLLKNSGEKMYEDKQDIFNILPKQVCLSGGKTISLVNLYNNTESCISTLVEELSANDLNYVEAVFRSLHDICFRILADIALYAKIELGTLRSTSVSLSVDSIVGGKHSYSPEYLRSCYLISNPGCSNNDHIEENLIVFSEGDGSEDEGR</sequence>
<dbReference type="AlphaFoldDB" id="A0A9C7Q1F5"/>
<evidence type="ECO:0000256" key="1">
    <source>
        <dbReference type="SAM" id="MobiDB-lite"/>
    </source>
</evidence>
<reference evidence="2" key="1">
    <citation type="journal article" date="2022" name="Proc. Natl. Acad. Sci. U.S.A.">
        <title>Life cycle and functional genomics of the unicellular red alga Galdieria for elucidating algal and plant evolution and industrial use.</title>
        <authorList>
            <person name="Hirooka S."/>
            <person name="Itabashi T."/>
            <person name="Ichinose T.M."/>
            <person name="Onuma R."/>
            <person name="Fujiwara T."/>
            <person name="Yamashita S."/>
            <person name="Jong L.W."/>
            <person name="Tomita R."/>
            <person name="Iwane A.H."/>
            <person name="Miyagishima S.Y."/>
        </authorList>
    </citation>
    <scope>NUCLEOTIDE SEQUENCE</scope>
    <source>
        <strain evidence="2">NBRC 102759</strain>
    </source>
</reference>
<dbReference type="Proteomes" id="UP001061958">
    <property type="component" value="Unassembled WGS sequence"/>
</dbReference>
<feature type="compositionally biased region" description="Low complexity" evidence="1">
    <location>
        <begin position="108"/>
        <end position="126"/>
    </location>
</feature>
<dbReference type="EMBL" id="BQMJ01000051">
    <property type="protein sequence ID" value="GJQ14130.1"/>
    <property type="molecule type" value="Genomic_DNA"/>
</dbReference>
<gene>
    <name evidence="2" type="ORF">GpartN1_g5921.t1</name>
</gene>
<dbReference type="OrthoDB" id="21471at2759"/>
<name>A0A9C7Q1F5_9RHOD</name>
<feature type="compositionally biased region" description="Polar residues" evidence="1">
    <location>
        <begin position="130"/>
        <end position="151"/>
    </location>
</feature>
<dbReference type="PANTHER" id="PTHR31315:SF1">
    <property type="entry name" value="PROTEIN SIP5"/>
    <property type="match status" value="1"/>
</dbReference>